<dbReference type="Proteomes" id="UP000198034">
    <property type="component" value="Unassembled WGS sequence"/>
</dbReference>
<name>A0A246G8S4_9FLAO</name>
<dbReference type="AlphaFoldDB" id="A0A246G8S4"/>
<dbReference type="PANTHER" id="PTHR47545:SF1">
    <property type="entry name" value="MULTIFUNCTIONAL CCA PROTEIN"/>
    <property type="match status" value="1"/>
</dbReference>
<evidence type="ECO:0000256" key="1">
    <source>
        <dbReference type="ARBA" id="ARBA00022741"/>
    </source>
</evidence>
<dbReference type="PANTHER" id="PTHR47545">
    <property type="entry name" value="MULTIFUNCTIONAL CCA PROTEIN"/>
    <property type="match status" value="1"/>
</dbReference>
<dbReference type="Pfam" id="PF13671">
    <property type="entry name" value="AAA_33"/>
    <property type="match status" value="1"/>
</dbReference>
<dbReference type="EMBL" id="MTCY01000040">
    <property type="protein sequence ID" value="OWP75471.1"/>
    <property type="molecule type" value="Genomic_DNA"/>
</dbReference>
<evidence type="ECO:0000313" key="2">
    <source>
        <dbReference type="EMBL" id="OWP75471.1"/>
    </source>
</evidence>
<sequence length="367" mass="42754">MWTLTNNYNNWQALENEFVWVAEMKEVPQDPIHHAEGNVAIHTQMVLKAMQELPEFVALAKNEQAFLLAAALAHDIEKRSTTVIENGRVQSPGHAKKGAFTFRQILFEKGGLSLFEREQLAGLVRYHGFPIWLMEKQNPEKELLKVSLETNTKWLYLLAKADILGRICNDQKEMLERITLFKMMCEEYDCWGKSRHFNSTEGRFHYFNTNENYPDYQPFDSYKCTVHVLSALPGMGKDYFIKNQFDLPVISLDALRIQYKIAPTDAAGNGRIVQEAKKMAKIYLASGQDFVWNATNTSRLMREQLIALFVDYKAKVIIHYIEKPYKKWLVQNHTREAKVPENVLFKMLSKWQPPSLYEGHEVLYYED</sequence>
<comment type="caution">
    <text evidence="2">The sequence shown here is derived from an EMBL/GenBank/DDBJ whole genome shotgun (WGS) entry which is preliminary data.</text>
</comment>
<dbReference type="Gene3D" id="3.40.50.300">
    <property type="entry name" value="P-loop containing nucleotide triphosphate hydrolases"/>
    <property type="match status" value="1"/>
</dbReference>
<evidence type="ECO:0000313" key="3">
    <source>
        <dbReference type="Proteomes" id="UP000198034"/>
    </source>
</evidence>
<protein>
    <submittedName>
        <fullName evidence="2">Poly(A) polymerase</fullName>
    </submittedName>
</protein>
<reference evidence="2 3" key="1">
    <citation type="journal article" date="2017" name="Infect. Genet. Evol.">
        <title>Comparative genome analysis of fish pathogen Flavobacterium columnare reveals extensive sequence diversity within the species.</title>
        <authorList>
            <person name="Kayansamruaj P."/>
            <person name="Dong H.T."/>
            <person name="Hirono I."/>
            <person name="Kondo H."/>
            <person name="Senapin S."/>
            <person name="Rodkhum C."/>
        </authorList>
    </citation>
    <scope>NUCLEOTIDE SEQUENCE [LARGE SCALE GENOMIC DNA]</scope>
    <source>
        <strain evidence="2 3">1214</strain>
    </source>
</reference>
<organism evidence="2 3">
    <name type="scientific">Flavobacterium columnare</name>
    <dbReference type="NCBI Taxonomy" id="996"/>
    <lineage>
        <taxon>Bacteria</taxon>
        <taxon>Pseudomonadati</taxon>
        <taxon>Bacteroidota</taxon>
        <taxon>Flavobacteriia</taxon>
        <taxon>Flavobacteriales</taxon>
        <taxon>Flavobacteriaceae</taxon>
        <taxon>Flavobacterium</taxon>
    </lineage>
</organism>
<gene>
    <name evidence="2" type="ORF">BWK62_11925</name>
</gene>
<dbReference type="GO" id="GO:0000166">
    <property type="term" value="F:nucleotide binding"/>
    <property type="evidence" value="ECO:0007669"/>
    <property type="project" value="UniProtKB-KW"/>
</dbReference>
<dbReference type="InterPro" id="IPR050124">
    <property type="entry name" value="tRNA_CCA-adding_enzyme"/>
</dbReference>
<accession>A0A246G8S4</accession>
<dbReference type="SUPFAM" id="SSF109604">
    <property type="entry name" value="HD-domain/PDEase-like"/>
    <property type="match status" value="1"/>
</dbReference>
<dbReference type="SUPFAM" id="SSF52540">
    <property type="entry name" value="P-loop containing nucleoside triphosphate hydrolases"/>
    <property type="match status" value="1"/>
</dbReference>
<proteinExistence type="predicted"/>
<keyword evidence="1" id="KW-0547">Nucleotide-binding</keyword>
<dbReference type="Gene3D" id="1.10.3090.10">
    <property type="entry name" value="cca-adding enzyme, domain 2"/>
    <property type="match status" value="1"/>
</dbReference>
<dbReference type="InterPro" id="IPR027417">
    <property type="entry name" value="P-loop_NTPase"/>
</dbReference>